<reference evidence="2" key="1">
    <citation type="submission" date="2017-02" db="EMBL/GenBank/DDBJ databases">
        <authorList>
            <person name="Varghese N."/>
            <person name="Submissions S."/>
        </authorList>
    </citation>
    <scope>NUCLEOTIDE SEQUENCE [LARGE SCALE GENOMIC DNA]</scope>
    <source>
        <strain evidence="2">DSM 22224</strain>
    </source>
</reference>
<sequence length="96" mass="11040">MDSVKNDGRVGATHLSLYLALFQVWNQTDFEEPISINRPEVLEMAKISRSTYHRCMNDLNELGYVKYIPSYHPILGSIVYMADFQDSSGRPQNKID</sequence>
<dbReference type="STRING" id="634771.SAMN04488128_1011192"/>
<dbReference type="OrthoDB" id="1442826at2"/>
<protein>
    <recommendedName>
        <fullName evidence="3">Helix-turn-helix domain-containing protein</fullName>
    </recommendedName>
</protein>
<name>A0A1T4MNM7_9BACT</name>
<accession>A0A1T4MNM7</accession>
<dbReference type="AlphaFoldDB" id="A0A1T4MNM7"/>
<keyword evidence="2" id="KW-1185">Reference proteome</keyword>
<dbReference type="RefSeq" id="WP_078667807.1">
    <property type="nucleotide sequence ID" value="NZ_FUWZ01000001.1"/>
</dbReference>
<evidence type="ECO:0000313" key="1">
    <source>
        <dbReference type="EMBL" id="SJZ68481.1"/>
    </source>
</evidence>
<organism evidence="1 2">
    <name type="scientific">Chitinophaga eiseniae</name>
    <dbReference type="NCBI Taxonomy" id="634771"/>
    <lineage>
        <taxon>Bacteria</taxon>
        <taxon>Pseudomonadati</taxon>
        <taxon>Bacteroidota</taxon>
        <taxon>Chitinophagia</taxon>
        <taxon>Chitinophagales</taxon>
        <taxon>Chitinophagaceae</taxon>
        <taxon>Chitinophaga</taxon>
    </lineage>
</organism>
<dbReference type="Proteomes" id="UP000190367">
    <property type="component" value="Unassembled WGS sequence"/>
</dbReference>
<dbReference type="EMBL" id="FUWZ01000001">
    <property type="protein sequence ID" value="SJZ68481.1"/>
    <property type="molecule type" value="Genomic_DNA"/>
</dbReference>
<evidence type="ECO:0000313" key="2">
    <source>
        <dbReference type="Proteomes" id="UP000190367"/>
    </source>
</evidence>
<evidence type="ECO:0008006" key="3">
    <source>
        <dbReference type="Google" id="ProtNLM"/>
    </source>
</evidence>
<gene>
    <name evidence="1" type="ORF">SAMN04488128_1011192</name>
</gene>
<proteinExistence type="predicted"/>